<accession>A0AA39LSL7</accession>
<proteinExistence type="inferred from homology"/>
<evidence type="ECO:0000256" key="10">
    <source>
        <dbReference type="ARBA" id="ARBA00023136"/>
    </source>
</evidence>
<dbReference type="Pfam" id="PF04810">
    <property type="entry name" value="zf-Sec23_Sec24"/>
    <property type="match status" value="1"/>
</dbReference>
<keyword evidence="15" id="KW-1185">Reference proteome</keyword>
<dbReference type="InterPro" id="IPR029006">
    <property type="entry name" value="ADF-H/Gelsolin-like_dom_sf"/>
</dbReference>
<dbReference type="GO" id="GO:0008270">
    <property type="term" value="F:zinc ion binding"/>
    <property type="evidence" value="ECO:0007669"/>
    <property type="project" value="InterPro"/>
</dbReference>
<name>A0AA39LSL7_9BILA</name>
<dbReference type="InterPro" id="IPR006895">
    <property type="entry name" value="Znf_Sec23_Sec24"/>
</dbReference>
<dbReference type="InterPro" id="IPR036465">
    <property type="entry name" value="vWFA_dom_sf"/>
</dbReference>
<organism evidence="14 15">
    <name type="scientific">Steinernema hermaphroditum</name>
    <dbReference type="NCBI Taxonomy" id="289476"/>
    <lineage>
        <taxon>Eukaryota</taxon>
        <taxon>Metazoa</taxon>
        <taxon>Ecdysozoa</taxon>
        <taxon>Nematoda</taxon>
        <taxon>Chromadorea</taxon>
        <taxon>Rhabditida</taxon>
        <taxon>Tylenchina</taxon>
        <taxon>Panagrolaimomorpha</taxon>
        <taxon>Strongyloidoidea</taxon>
        <taxon>Steinernematidae</taxon>
        <taxon>Steinernema</taxon>
    </lineage>
</organism>
<evidence type="ECO:0000259" key="13">
    <source>
        <dbReference type="PROSITE" id="PS50076"/>
    </source>
</evidence>
<evidence type="ECO:0000256" key="2">
    <source>
        <dbReference type="ARBA" id="ARBA00004397"/>
    </source>
</evidence>
<dbReference type="InterPro" id="IPR036175">
    <property type="entry name" value="Sec23/24_helical_dom_sf"/>
</dbReference>
<sequence length="1275" mass="143550">MRSSLPYGAFALERSHMMPATMSKFLRFFNRRFLGHRMLHNPESFTEKCQDLGIKDSATTNEIKHAYFTLSKKIHPDLYGPVGKIQFKTVYDAYKVLMYWNTPVSFGNFPEASSNCESYLHNDVNIEVAFVEICIEYDALSTEYREIEKAFFSFFKSKEHTQSHDDQIQALTQLHDYQDKFADLHKAFDEVHDVVESSRKNLTVNNKCTLEAVITAAQARRKFWNAQKAYMGSQRGLLLCMDQEGERKQMALYAYNCGTLCVTPNATTEEIKEAYFMFSKKLHPALYGRYGIMYDYTAEEAQMEYHEVYNAYKELMHCKSPDSLGNFLTGSSSSHLVTELHIHTDIEEAFVETCVEYDALSTDFRELERAFLNLNKNNKDIQSSDTYLIRDHRNAFNNLHNAFDKFHDIIESKRRRNLLTDYECTQEDVAIAATASRNFWHAQIAFMGSLQAFCSSTMAQQTWEDYLANQERIDGIQFTWNVLPHSRVDAQKIVVPVATFFQPLKERPAEDKQPKLNYDPLLCSKAACKAVLNPYCMVDYQQKSWKCVICGQLNRFPPHYHQITPEMRPPELYPQFTTIEYTLQKATTLAPIFVFVVDTCLPADELKCLKESIQTAISLLPADSMVGLITFGRMVEVHELNTRGIARSHVFKGAKEVHQKQIRDILQQTIGRPAGSGPAGPMGGPAGPMGGPAAMGGPPGARPGMPMQGMPMNGLAGAPGAPQMNGGPAAHHQQAPSNKFLQPVSECEASLLERLEQVQPDRWHVPQGRRPLRASGAALAVAVTLLEVSFPNTGARIMTFVGGACTHGPGAVIDDELKNPIRSWHTIKEDNAPYMKKATKFYDSLANRAVKNGHTVDVFSCALDQTGLSEMKSCFNNTNGHVVMADSFKSTLFKHTYQRVFEKDSNGDLKMAFNATMEVKVGSGLKVEGLLGCCSSGAVKNAVVSDTEMGVGGTCQWKFCAISPRTTVATLFEVTAQHGSAVAQGAQAVIQFVTQYQHSDGFKRIRVTTTSRSWADMNTQLASVAHGFDQDAGAVLMARLASWRAASENDTPDTLRWLDRSLIRLVQKFAEYHKDDPMSLRLNEKFSLFPQFMFHLRRSQFLQVFNNSPDETAYYRHILMSENVLDSTTMIQPVLYSYSFQGPPEPVLLDTSSILPDRILLMDDYFHVLIYHGQTIDAWKKMKYHEDPQYASLKQLLEAPQIEAQEILGQRFPVPRYIVTEYEGSQARFLLSKVNPSLTHNNPYANEGGAPVFTDDVSLQVFMEHLKKLAVSSSS</sequence>
<feature type="compositionally biased region" description="Low complexity" evidence="12">
    <location>
        <begin position="700"/>
        <end position="712"/>
    </location>
</feature>
<dbReference type="SUPFAM" id="SSF81995">
    <property type="entry name" value="beta-sandwich domain of Sec23/24"/>
    <property type="match status" value="1"/>
</dbReference>
<reference evidence="14" key="1">
    <citation type="submission" date="2023-06" db="EMBL/GenBank/DDBJ databases">
        <title>Genomic analysis of the entomopathogenic nematode Steinernema hermaphroditum.</title>
        <authorList>
            <person name="Schwarz E.M."/>
            <person name="Heppert J.K."/>
            <person name="Baniya A."/>
            <person name="Schwartz H.T."/>
            <person name="Tan C.-H."/>
            <person name="Antoshechkin I."/>
            <person name="Sternberg P.W."/>
            <person name="Goodrich-Blair H."/>
            <person name="Dillman A.R."/>
        </authorList>
    </citation>
    <scope>NUCLEOTIDE SEQUENCE</scope>
    <source>
        <strain evidence="14">PS9179</strain>
        <tissue evidence="14">Whole animal</tissue>
    </source>
</reference>
<dbReference type="InterPro" id="IPR006900">
    <property type="entry name" value="Sec23/24_helical_dom"/>
</dbReference>
<comment type="subcellular location">
    <subcellularLocation>
        <location evidence="1">Cytoplasmic vesicle</location>
        <location evidence="1">COPII-coated vesicle membrane</location>
        <topology evidence="1">Peripheral membrane protein</topology>
        <orientation evidence="1">Cytoplasmic side</orientation>
    </subcellularLocation>
    <subcellularLocation>
        <location evidence="2">Endoplasmic reticulum membrane</location>
        <topology evidence="2">Peripheral membrane protein</topology>
        <orientation evidence="2">Cytoplasmic side</orientation>
    </subcellularLocation>
</comment>
<gene>
    <name evidence="14" type="ORF">QR680_003811</name>
</gene>
<dbReference type="InterPro" id="IPR007123">
    <property type="entry name" value="Gelsolin-like_dom"/>
</dbReference>
<keyword evidence="4" id="KW-0813">Transport</keyword>
<dbReference type="Gene3D" id="2.60.40.1670">
    <property type="entry name" value="beta-sandwich domain of Sec23/24"/>
    <property type="match status" value="1"/>
</dbReference>
<evidence type="ECO:0000256" key="3">
    <source>
        <dbReference type="ARBA" id="ARBA00009210"/>
    </source>
</evidence>
<dbReference type="Proteomes" id="UP001175271">
    <property type="component" value="Unassembled WGS sequence"/>
</dbReference>
<dbReference type="Pfam" id="PF04811">
    <property type="entry name" value="Sec23_trunk"/>
    <property type="match status" value="1"/>
</dbReference>
<evidence type="ECO:0000256" key="5">
    <source>
        <dbReference type="ARBA" id="ARBA00022723"/>
    </source>
</evidence>
<keyword evidence="7" id="KW-0862">Zinc</keyword>
<dbReference type="InterPro" id="IPR012990">
    <property type="entry name" value="Beta-sandwich_Sec23_24"/>
</dbReference>
<dbReference type="AlphaFoldDB" id="A0AA39LSL7"/>
<evidence type="ECO:0000313" key="15">
    <source>
        <dbReference type="Proteomes" id="UP001175271"/>
    </source>
</evidence>
<evidence type="ECO:0000256" key="4">
    <source>
        <dbReference type="ARBA" id="ARBA00022448"/>
    </source>
</evidence>
<dbReference type="Gene3D" id="2.30.30.380">
    <property type="entry name" value="Zn-finger domain of Sec23/24"/>
    <property type="match status" value="1"/>
</dbReference>
<dbReference type="Pfam" id="PF08033">
    <property type="entry name" value="Sec23_BS"/>
    <property type="match status" value="1"/>
</dbReference>
<dbReference type="Pfam" id="PF04815">
    <property type="entry name" value="Sec23_helical"/>
    <property type="match status" value="1"/>
</dbReference>
<dbReference type="InterPro" id="IPR036174">
    <property type="entry name" value="Znf_Sec23_Sec24_sf"/>
</dbReference>
<evidence type="ECO:0000256" key="1">
    <source>
        <dbReference type="ARBA" id="ARBA00004299"/>
    </source>
</evidence>
<evidence type="ECO:0000256" key="8">
    <source>
        <dbReference type="ARBA" id="ARBA00022892"/>
    </source>
</evidence>
<dbReference type="GO" id="GO:0006886">
    <property type="term" value="P:intracellular protein transport"/>
    <property type="evidence" value="ECO:0007669"/>
    <property type="project" value="InterPro"/>
</dbReference>
<dbReference type="FunFam" id="2.30.30.380:FF:000001">
    <property type="entry name" value="Protein transport protein SEC23"/>
    <property type="match status" value="1"/>
</dbReference>
<evidence type="ECO:0000256" key="9">
    <source>
        <dbReference type="ARBA" id="ARBA00022927"/>
    </source>
</evidence>
<comment type="similarity">
    <text evidence="3">Belongs to the SEC23/SEC24 family. SEC23 subfamily.</text>
</comment>
<dbReference type="InterPro" id="IPR037550">
    <property type="entry name" value="Sec23_C"/>
</dbReference>
<evidence type="ECO:0000256" key="6">
    <source>
        <dbReference type="ARBA" id="ARBA00022824"/>
    </source>
</evidence>
<dbReference type="FunFam" id="3.40.20.10:FF:000003">
    <property type="entry name" value="Protein transport protein SEC23"/>
    <property type="match status" value="1"/>
</dbReference>
<dbReference type="EMBL" id="JAUCMV010000003">
    <property type="protein sequence ID" value="KAK0408167.1"/>
    <property type="molecule type" value="Genomic_DNA"/>
</dbReference>
<evidence type="ECO:0000313" key="14">
    <source>
        <dbReference type="EMBL" id="KAK0408167.1"/>
    </source>
</evidence>
<keyword evidence="5" id="KW-0479">Metal-binding</keyword>
<dbReference type="PANTHER" id="PTHR11141:SF0">
    <property type="entry name" value="PROTEIN TRANSPORT PROTEIN SEC23"/>
    <property type="match status" value="1"/>
</dbReference>
<dbReference type="Pfam" id="PF00226">
    <property type="entry name" value="DnaJ"/>
    <property type="match status" value="1"/>
</dbReference>
<dbReference type="Gene3D" id="3.40.50.410">
    <property type="entry name" value="von Willebrand factor, type A domain"/>
    <property type="match status" value="1"/>
</dbReference>
<dbReference type="InterPro" id="IPR001623">
    <property type="entry name" value="DnaJ_domain"/>
</dbReference>
<keyword evidence="8" id="KW-0931">ER-Golgi transport</keyword>
<dbReference type="CDD" id="cd06257">
    <property type="entry name" value="DnaJ"/>
    <property type="match status" value="2"/>
</dbReference>
<dbReference type="PROSITE" id="PS50076">
    <property type="entry name" value="DNAJ_2"/>
    <property type="match status" value="1"/>
</dbReference>
<dbReference type="GO" id="GO:0005096">
    <property type="term" value="F:GTPase activator activity"/>
    <property type="evidence" value="ECO:0007669"/>
    <property type="project" value="TreeGrafter"/>
</dbReference>
<dbReference type="SUPFAM" id="SSF82754">
    <property type="entry name" value="C-terminal, gelsolin-like domain of Sec23/24"/>
    <property type="match status" value="1"/>
</dbReference>
<dbReference type="GO" id="GO:0070971">
    <property type="term" value="C:endoplasmic reticulum exit site"/>
    <property type="evidence" value="ECO:0007669"/>
    <property type="project" value="TreeGrafter"/>
</dbReference>
<dbReference type="SUPFAM" id="SSF81811">
    <property type="entry name" value="Helical domain of Sec23/24"/>
    <property type="match status" value="1"/>
</dbReference>
<dbReference type="GO" id="GO:0090110">
    <property type="term" value="P:COPII-coated vesicle cargo loading"/>
    <property type="evidence" value="ECO:0007669"/>
    <property type="project" value="TreeGrafter"/>
</dbReference>
<dbReference type="InterPro" id="IPR036869">
    <property type="entry name" value="J_dom_sf"/>
</dbReference>
<dbReference type="FunFam" id="1.20.120.730:FF:000005">
    <property type="entry name" value="Protein transport protein SEC23"/>
    <property type="match status" value="1"/>
</dbReference>
<evidence type="ECO:0000256" key="7">
    <source>
        <dbReference type="ARBA" id="ARBA00022833"/>
    </source>
</evidence>
<comment type="caution">
    <text evidence="14">The sequence shown here is derived from an EMBL/GenBank/DDBJ whole genome shotgun (WGS) entry which is preliminary data.</text>
</comment>
<feature type="region of interest" description="Disordered" evidence="12">
    <location>
        <begin position="671"/>
        <end position="736"/>
    </location>
</feature>
<dbReference type="InterPro" id="IPR036180">
    <property type="entry name" value="Gelsolin-like_dom_sf"/>
</dbReference>
<dbReference type="GO" id="GO:0030127">
    <property type="term" value="C:COPII vesicle coat"/>
    <property type="evidence" value="ECO:0007669"/>
    <property type="project" value="InterPro"/>
</dbReference>
<feature type="domain" description="J" evidence="13">
    <location>
        <begin position="47"/>
        <end position="102"/>
    </location>
</feature>
<dbReference type="Gene3D" id="3.40.20.10">
    <property type="entry name" value="Severin"/>
    <property type="match status" value="1"/>
</dbReference>
<dbReference type="GO" id="GO:0005789">
    <property type="term" value="C:endoplasmic reticulum membrane"/>
    <property type="evidence" value="ECO:0007669"/>
    <property type="project" value="UniProtKB-SubCell"/>
</dbReference>
<dbReference type="SUPFAM" id="SSF53300">
    <property type="entry name" value="vWA-like"/>
    <property type="match status" value="2"/>
</dbReference>
<dbReference type="InterPro" id="IPR037364">
    <property type="entry name" value="Sec23"/>
</dbReference>
<keyword evidence="10" id="KW-0472">Membrane</keyword>
<evidence type="ECO:0000256" key="11">
    <source>
        <dbReference type="ARBA" id="ARBA00023329"/>
    </source>
</evidence>
<dbReference type="Gene3D" id="1.10.287.110">
    <property type="entry name" value="DnaJ domain"/>
    <property type="match status" value="2"/>
</dbReference>
<evidence type="ECO:0000256" key="12">
    <source>
        <dbReference type="SAM" id="MobiDB-lite"/>
    </source>
</evidence>
<dbReference type="Pfam" id="PF00626">
    <property type="entry name" value="Gelsolin"/>
    <property type="match status" value="1"/>
</dbReference>
<dbReference type="SMART" id="SM00271">
    <property type="entry name" value="DnaJ"/>
    <property type="match status" value="1"/>
</dbReference>
<keyword evidence="9" id="KW-0653">Protein transport</keyword>
<dbReference type="SUPFAM" id="SSF46565">
    <property type="entry name" value="Chaperone J-domain"/>
    <property type="match status" value="2"/>
</dbReference>
<dbReference type="CDD" id="cd11287">
    <property type="entry name" value="Sec23_C"/>
    <property type="match status" value="1"/>
</dbReference>
<dbReference type="SUPFAM" id="SSF82919">
    <property type="entry name" value="Zn-finger domain of Sec23/24"/>
    <property type="match status" value="1"/>
</dbReference>
<dbReference type="Gene3D" id="1.20.120.730">
    <property type="entry name" value="Sec23/Sec24 helical domain"/>
    <property type="match status" value="1"/>
</dbReference>
<dbReference type="InterPro" id="IPR006896">
    <property type="entry name" value="Sec23/24_trunk_dom"/>
</dbReference>
<keyword evidence="11" id="KW-0968">Cytoplasmic vesicle</keyword>
<feature type="compositionally biased region" description="Gly residues" evidence="12">
    <location>
        <begin position="677"/>
        <end position="699"/>
    </location>
</feature>
<keyword evidence="6" id="KW-0256">Endoplasmic reticulum</keyword>
<protein>
    <recommendedName>
        <fullName evidence="13">J domain-containing protein</fullName>
    </recommendedName>
</protein>
<dbReference type="PANTHER" id="PTHR11141">
    <property type="entry name" value="PROTEIN TRANSPORT PROTEIN SEC23"/>
    <property type="match status" value="1"/>
</dbReference>